<name>A0A3Q0JG35_DIACI</name>
<dbReference type="RefSeq" id="XP_026685660.1">
    <property type="nucleotide sequence ID" value="XM_026829859.1"/>
</dbReference>
<dbReference type="PaxDb" id="121845-A0A3Q0JG35"/>
<dbReference type="GeneID" id="113471020"/>
<protein>
    <submittedName>
        <fullName evidence="2">Uncharacterized protein LOC113471020</fullName>
    </submittedName>
</protein>
<dbReference type="Proteomes" id="UP000079169">
    <property type="component" value="Unplaced"/>
</dbReference>
<organism evidence="1 2">
    <name type="scientific">Diaphorina citri</name>
    <name type="common">Asian citrus psyllid</name>
    <dbReference type="NCBI Taxonomy" id="121845"/>
    <lineage>
        <taxon>Eukaryota</taxon>
        <taxon>Metazoa</taxon>
        <taxon>Ecdysozoa</taxon>
        <taxon>Arthropoda</taxon>
        <taxon>Hexapoda</taxon>
        <taxon>Insecta</taxon>
        <taxon>Pterygota</taxon>
        <taxon>Neoptera</taxon>
        <taxon>Paraneoptera</taxon>
        <taxon>Hemiptera</taxon>
        <taxon>Sternorrhyncha</taxon>
        <taxon>Psylloidea</taxon>
        <taxon>Psyllidae</taxon>
        <taxon>Diaphorininae</taxon>
        <taxon>Diaphorina</taxon>
    </lineage>
</organism>
<dbReference type="PANTHER" id="PTHR35385">
    <property type="entry name" value="PROTEIN B, PUTATIVE-RELATED-RELATED"/>
    <property type="match status" value="1"/>
</dbReference>
<dbReference type="KEGG" id="dci:113471020"/>
<dbReference type="AlphaFoldDB" id="A0A3Q0JG35"/>
<keyword evidence="1" id="KW-1185">Reference proteome</keyword>
<sequence>MEIIVHWSHNHTSGTASALKHRPPTKDLEDIFEQYFSSGHSPSSALELFNLKLFNEHGDDYYKVVADGGKCPTRKWCYDLFYKLFEKVCIWRSFW</sequence>
<dbReference type="PANTHER" id="PTHR35385:SF2">
    <property type="entry name" value="PROTEIN B, PUTATIVE-RELATED"/>
    <property type="match status" value="1"/>
</dbReference>
<gene>
    <name evidence="2" type="primary">LOC113471020</name>
</gene>
<reference evidence="2" key="1">
    <citation type="submission" date="2025-08" db="UniProtKB">
        <authorList>
            <consortium name="RefSeq"/>
        </authorList>
    </citation>
    <scope>IDENTIFICATION</scope>
</reference>
<evidence type="ECO:0000313" key="1">
    <source>
        <dbReference type="Proteomes" id="UP000079169"/>
    </source>
</evidence>
<accession>A0A3Q0JG35</accession>
<evidence type="ECO:0000313" key="2">
    <source>
        <dbReference type="RefSeq" id="XP_026685660.1"/>
    </source>
</evidence>
<proteinExistence type="predicted"/>